<dbReference type="Gene3D" id="3.90.45.10">
    <property type="entry name" value="Peptide deformylase"/>
    <property type="match status" value="1"/>
</dbReference>
<dbReference type="NCBIfam" id="NF001159">
    <property type="entry name" value="PRK00150.1-3"/>
    <property type="match status" value="1"/>
</dbReference>
<sequence length="173" mass="19332">MSRLPILVWGDPRLRAVARPVGEITPEVRDLAWDMVDTMYDAPGRGLAAPQVGVGLRMFVMDCHWKDGVARAPDIVIDPEILWRSEETAVHQEGCLSIPGVPAEIERPAEVTMRWTTLDGFREERQLDGFEAVCAQHEFDHLDGIMIPDRMSEEDRVATEAELRALAARGGMV</sequence>
<dbReference type="EC" id="3.5.1.88" evidence="2"/>
<evidence type="ECO:0000256" key="2">
    <source>
        <dbReference type="HAMAP-Rule" id="MF_00163"/>
    </source>
</evidence>
<dbReference type="Proteomes" id="UP001220964">
    <property type="component" value="Unassembled WGS sequence"/>
</dbReference>
<comment type="caution">
    <text evidence="3">The sequence shown here is derived from an EMBL/GenBank/DDBJ whole genome shotgun (WGS) entry which is preliminary data.</text>
</comment>
<protein>
    <recommendedName>
        <fullName evidence="2">Peptide deformylase</fullName>
        <shortName evidence="2">PDF</shortName>
        <ecNumber evidence="2">3.5.1.88</ecNumber>
    </recommendedName>
    <alternativeName>
        <fullName evidence="2">Polypeptide deformylase</fullName>
    </alternativeName>
</protein>
<dbReference type="NCBIfam" id="TIGR00079">
    <property type="entry name" value="pept_deformyl"/>
    <property type="match status" value="1"/>
</dbReference>
<dbReference type="SUPFAM" id="SSF56420">
    <property type="entry name" value="Peptide deformylase"/>
    <property type="match status" value="1"/>
</dbReference>
<dbReference type="GO" id="GO:0006412">
    <property type="term" value="P:translation"/>
    <property type="evidence" value="ECO:0007669"/>
    <property type="project" value="UniProtKB-UniRule"/>
</dbReference>
<dbReference type="PANTHER" id="PTHR10458">
    <property type="entry name" value="PEPTIDE DEFORMYLASE"/>
    <property type="match status" value="1"/>
</dbReference>
<comment type="function">
    <text evidence="2">Removes the formyl group from the N-terminal Met of newly synthesized proteins. Requires at least a dipeptide for an efficient rate of reaction. N-terminal L-methionine is a prerequisite for activity but the enzyme has broad specificity at other positions.</text>
</comment>
<keyword evidence="2" id="KW-0408">Iron</keyword>
<dbReference type="CDD" id="cd00487">
    <property type="entry name" value="Pep_deformylase"/>
    <property type="match status" value="1"/>
</dbReference>
<feature type="active site" evidence="2">
    <location>
        <position position="138"/>
    </location>
</feature>
<dbReference type="EMBL" id="JARGYC010000018">
    <property type="protein sequence ID" value="MDF0600853.1"/>
    <property type="molecule type" value="Genomic_DNA"/>
</dbReference>
<dbReference type="InterPro" id="IPR036821">
    <property type="entry name" value="Peptide_deformylase_sf"/>
</dbReference>
<dbReference type="PANTHER" id="PTHR10458:SF22">
    <property type="entry name" value="PEPTIDE DEFORMYLASE"/>
    <property type="match status" value="1"/>
</dbReference>
<feature type="binding site" evidence="2">
    <location>
        <position position="141"/>
    </location>
    <ligand>
        <name>Fe cation</name>
        <dbReference type="ChEBI" id="CHEBI:24875"/>
    </ligand>
</feature>
<feature type="binding site" evidence="2">
    <location>
        <position position="95"/>
    </location>
    <ligand>
        <name>Fe cation</name>
        <dbReference type="ChEBI" id="CHEBI:24875"/>
    </ligand>
</feature>
<comment type="cofactor">
    <cofactor evidence="2">
        <name>Fe(2+)</name>
        <dbReference type="ChEBI" id="CHEBI:29033"/>
    </cofactor>
    <text evidence="2">Binds 1 Fe(2+) ion.</text>
</comment>
<keyword evidence="4" id="KW-1185">Reference proteome</keyword>
<gene>
    <name evidence="2 3" type="primary">def</name>
    <name evidence="3" type="ORF">P1J78_08930</name>
</gene>
<evidence type="ECO:0000256" key="1">
    <source>
        <dbReference type="ARBA" id="ARBA00010759"/>
    </source>
</evidence>
<comment type="catalytic activity">
    <reaction evidence="2">
        <text>N-terminal N-formyl-L-methionyl-[peptide] + H2O = N-terminal L-methionyl-[peptide] + formate</text>
        <dbReference type="Rhea" id="RHEA:24420"/>
        <dbReference type="Rhea" id="RHEA-COMP:10639"/>
        <dbReference type="Rhea" id="RHEA-COMP:10640"/>
        <dbReference type="ChEBI" id="CHEBI:15377"/>
        <dbReference type="ChEBI" id="CHEBI:15740"/>
        <dbReference type="ChEBI" id="CHEBI:49298"/>
        <dbReference type="ChEBI" id="CHEBI:64731"/>
        <dbReference type="EC" id="3.5.1.88"/>
    </reaction>
</comment>
<keyword evidence="2" id="KW-0648">Protein biosynthesis</keyword>
<dbReference type="GO" id="GO:0042586">
    <property type="term" value="F:peptide deformylase activity"/>
    <property type="evidence" value="ECO:0007669"/>
    <property type="project" value="UniProtKB-UniRule"/>
</dbReference>
<keyword evidence="2 3" id="KW-0378">Hydrolase</keyword>
<proteinExistence type="inferred from homology"/>
<name>A0AAE3NP04_9RHOB</name>
<organism evidence="3 4">
    <name type="scientific">Psychromarinibacter sediminicola</name>
    <dbReference type="NCBI Taxonomy" id="3033385"/>
    <lineage>
        <taxon>Bacteria</taxon>
        <taxon>Pseudomonadati</taxon>
        <taxon>Pseudomonadota</taxon>
        <taxon>Alphaproteobacteria</taxon>
        <taxon>Rhodobacterales</taxon>
        <taxon>Paracoccaceae</taxon>
        <taxon>Psychromarinibacter</taxon>
    </lineage>
</organism>
<feature type="binding site" evidence="2">
    <location>
        <position position="137"/>
    </location>
    <ligand>
        <name>Fe cation</name>
        <dbReference type="ChEBI" id="CHEBI:24875"/>
    </ligand>
</feature>
<dbReference type="HAMAP" id="MF_00163">
    <property type="entry name" value="Pep_deformylase"/>
    <property type="match status" value="1"/>
</dbReference>
<dbReference type="InterPro" id="IPR023635">
    <property type="entry name" value="Peptide_deformylase"/>
</dbReference>
<dbReference type="AlphaFoldDB" id="A0AAE3NP04"/>
<evidence type="ECO:0000313" key="4">
    <source>
        <dbReference type="Proteomes" id="UP001220964"/>
    </source>
</evidence>
<evidence type="ECO:0000313" key="3">
    <source>
        <dbReference type="EMBL" id="MDF0600853.1"/>
    </source>
</evidence>
<keyword evidence="2" id="KW-0479">Metal-binding</keyword>
<dbReference type="GO" id="GO:0046872">
    <property type="term" value="F:metal ion binding"/>
    <property type="evidence" value="ECO:0007669"/>
    <property type="project" value="UniProtKB-KW"/>
</dbReference>
<dbReference type="RefSeq" id="WP_275566993.1">
    <property type="nucleotide sequence ID" value="NZ_JARGYC010000018.1"/>
</dbReference>
<accession>A0AAE3NP04</accession>
<comment type="similarity">
    <text evidence="1 2">Belongs to the polypeptide deformylase family.</text>
</comment>
<dbReference type="PRINTS" id="PR01576">
    <property type="entry name" value="PDEFORMYLASE"/>
</dbReference>
<dbReference type="Pfam" id="PF01327">
    <property type="entry name" value="Pep_deformylase"/>
    <property type="match status" value="1"/>
</dbReference>
<dbReference type="PIRSF" id="PIRSF004749">
    <property type="entry name" value="Pep_def"/>
    <property type="match status" value="1"/>
</dbReference>
<reference evidence="3" key="1">
    <citation type="submission" date="2023-03" db="EMBL/GenBank/DDBJ databases">
        <title>Multiphase analysis and comparison of six strains from genera Psychromarinibacter, Lutimaribacter, and Maritimibacter, including a novel species: Psychromarinibacter sediminicola sp. nov.</title>
        <authorList>
            <person name="Wang Y.-H."/>
            <person name="Ye M.-Q."/>
            <person name="Du Z.-J."/>
        </authorList>
    </citation>
    <scope>NUCLEOTIDE SEQUENCE</scope>
    <source>
        <strain evidence="3">C21-152</strain>
    </source>
</reference>